<dbReference type="Pfam" id="PF01402">
    <property type="entry name" value="RHH_1"/>
    <property type="match status" value="1"/>
</dbReference>
<evidence type="ECO:0000259" key="2">
    <source>
        <dbReference type="Pfam" id="PF01402"/>
    </source>
</evidence>
<protein>
    <submittedName>
        <fullName evidence="3">Ribbon-helix-helix protein, CopG family</fullName>
    </submittedName>
</protein>
<evidence type="ECO:0000313" key="6">
    <source>
        <dbReference type="Proteomes" id="UP000481598"/>
    </source>
</evidence>
<dbReference type="InterPro" id="IPR002145">
    <property type="entry name" value="CopG"/>
</dbReference>
<dbReference type="SUPFAM" id="SSF47598">
    <property type="entry name" value="Ribbon-helix-helix"/>
    <property type="match status" value="1"/>
</dbReference>
<feature type="domain" description="Ribbon-helix-helix protein CopG" evidence="2">
    <location>
        <begin position="59"/>
        <end position="97"/>
    </location>
</feature>
<dbReference type="Gene3D" id="1.10.1220.10">
    <property type="entry name" value="Met repressor-like"/>
    <property type="match status" value="1"/>
</dbReference>
<evidence type="ECO:0000313" key="5">
    <source>
        <dbReference type="Proteomes" id="UP000469380"/>
    </source>
</evidence>
<dbReference type="GO" id="GO:0006355">
    <property type="term" value="P:regulation of DNA-templated transcription"/>
    <property type="evidence" value="ECO:0007669"/>
    <property type="project" value="InterPro"/>
</dbReference>
<name>A0A6N9JL79_9ACTN</name>
<evidence type="ECO:0000313" key="4">
    <source>
        <dbReference type="EMBL" id="MZJ86750.1"/>
    </source>
</evidence>
<reference evidence="5 6" key="1">
    <citation type="journal article" date="2019" name="Nat. Med.">
        <title>A library of human gut bacterial isolates paired with longitudinal multiomics data enables mechanistic microbiome research.</title>
        <authorList>
            <person name="Poyet M."/>
            <person name="Groussin M."/>
            <person name="Gibbons S.M."/>
            <person name="Avila-Pacheco J."/>
            <person name="Jiang X."/>
            <person name="Kearney S.M."/>
            <person name="Perrotta A.R."/>
            <person name="Berdy B."/>
            <person name="Zhao S."/>
            <person name="Lieberman T.D."/>
            <person name="Swanson P.K."/>
            <person name="Smith M."/>
            <person name="Roesemann S."/>
            <person name="Alexander J.E."/>
            <person name="Rich S.A."/>
            <person name="Livny J."/>
            <person name="Vlamakis H."/>
            <person name="Clish C."/>
            <person name="Bullock K."/>
            <person name="Deik A."/>
            <person name="Scott J."/>
            <person name="Pierce K.A."/>
            <person name="Xavier R.J."/>
            <person name="Alm E.J."/>
        </authorList>
    </citation>
    <scope>NUCLEOTIDE SEQUENCE [LARGE SCALE GENOMIC DNA]</scope>
    <source>
        <strain evidence="4 6">BIOML-A10</strain>
        <strain evidence="3 5">BIOML-A20</strain>
    </source>
</reference>
<dbReference type="EMBL" id="WWTB01000029">
    <property type="protein sequence ID" value="MZJ86750.1"/>
    <property type="molecule type" value="Genomic_DNA"/>
</dbReference>
<proteinExistence type="predicted"/>
<dbReference type="EMBL" id="WWSR01000023">
    <property type="protein sequence ID" value="MZJ40260.1"/>
    <property type="molecule type" value="Genomic_DNA"/>
</dbReference>
<dbReference type="AlphaFoldDB" id="A0A6N9JL79"/>
<organism evidence="3 5">
    <name type="scientific">Collinsella aerofaciens</name>
    <dbReference type="NCBI Taxonomy" id="74426"/>
    <lineage>
        <taxon>Bacteria</taxon>
        <taxon>Bacillati</taxon>
        <taxon>Actinomycetota</taxon>
        <taxon>Coriobacteriia</taxon>
        <taxon>Coriobacteriales</taxon>
        <taxon>Coriobacteriaceae</taxon>
        <taxon>Collinsella</taxon>
    </lineage>
</organism>
<evidence type="ECO:0000256" key="1">
    <source>
        <dbReference type="SAM" id="MobiDB-lite"/>
    </source>
</evidence>
<dbReference type="RefSeq" id="WP_155086615.1">
    <property type="nucleotide sequence ID" value="NZ_JADMZW010000023.1"/>
</dbReference>
<gene>
    <name evidence="3" type="ORF">GT464_10000</name>
    <name evidence="4" type="ORF">GT635_09895</name>
</gene>
<dbReference type="InterPro" id="IPR013321">
    <property type="entry name" value="Arc_rbn_hlx_hlx"/>
</dbReference>
<accession>A0A6N9JL79</accession>
<feature type="region of interest" description="Disordered" evidence="1">
    <location>
        <begin position="23"/>
        <end position="53"/>
    </location>
</feature>
<dbReference type="Proteomes" id="UP000481598">
    <property type="component" value="Unassembled WGS sequence"/>
</dbReference>
<sequence length="100" mass="11213">MAGKFKKSTSYFDVAAEKAEERQQKIVESASESQKPAPQVRKAGRPKKGAEGASERLVQLSVYVPESYRKRLKQAALEEDKSVSDIARELFDEYLAENGF</sequence>
<dbReference type="InterPro" id="IPR010985">
    <property type="entry name" value="Ribbon_hlx_hlx"/>
</dbReference>
<evidence type="ECO:0000313" key="3">
    <source>
        <dbReference type="EMBL" id="MZJ40260.1"/>
    </source>
</evidence>
<dbReference type="Proteomes" id="UP000469380">
    <property type="component" value="Unassembled WGS sequence"/>
</dbReference>
<comment type="caution">
    <text evidence="3">The sequence shown here is derived from an EMBL/GenBank/DDBJ whole genome shotgun (WGS) entry which is preliminary data.</text>
</comment>